<accession>A0A2V4AMK7</accession>
<dbReference type="EMBL" id="MASW01000006">
    <property type="protein sequence ID" value="PXY21432.1"/>
    <property type="molecule type" value="Genomic_DNA"/>
</dbReference>
<reference evidence="2 3" key="1">
    <citation type="submission" date="2016-07" db="EMBL/GenBank/DDBJ databases">
        <title>Draft genome sequence of Prauserella muralis DSM 45305, isolated from a mould-covered wall in an indoor environment.</title>
        <authorList>
            <person name="Ruckert C."/>
            <person name="Albersmeier A."/>
            <person name="Jiang C.-L."/>
            <person name="Jiang Y."/>
            <person name="Kalinowski J."/>
            <person name="Schneider O."/>
            <person name="Winkler A."/>
            <person name="Zotchev S.B."/>
        </authorList>
    </citation>
    <scope>NUCLEOTIDE SEQUENCE [LARGE SCALE GENOMIC DNA]</scope>
    <source>
        <strain evidence="2 3">DSM 45305</strain>
    </source>
</reference>
<dbReference type="AlphaFoldDB" id="A0A2V4AMK7"/>
<organism evidence="2 3">
    <name type="scientific">Prauserella muralis</name>
    <dbReference type="NCBI Taxonomy" id="588067"/>
    <lineage>
        <taxon>Bacteria</taxon>
        <taxon>Bacillati</taxon>
        <taxon>Actinomycetota</taxon>
        <taxon>Actinomycetes</taxon>
        <taxon>Pseudonocardiales</taxon>
        <taxon>Pseudonocardiaceae</taxon>
        <taxon>Prauserella</taxon>
    </lineage>
</organism>
<name>A0A2V4AMK7_9PSEU</name>
<evidence type="ECO:0000313" key="3">
    <source>
        <dbReference type="Proteomes" id="UP000249915"/>
    </source>
</evidence>
<feature type="domain" description="N-acetyltransferase" evidence="1">
    <location>
        <begin position="1"/>
        <end position="151"/>
    </location>
</feature>
<evidence type="ECO:0000259" key="1">
    <source>
        <dbReference type="PROSITE" id="PS51186"/>
    </source>
</evidence>
<dbReference type="Gene3D" id="3.40.630.30">
    <property type="match status" value="1"/>
</dbReference>
<evidence type="ECO:0000313" key="2">
    <source>
        <dbReference type="EMBL" id="PXY21432.1"/>
    </source>
</evidence>
<dbReference type="PROSITE" id="PS51186">
    <property type="entry name" value="GNAT"/>
    <property type="match status" value="1"/>
</dbReference>
<sequence>MFDGAVAWLTERGREGQWGSQPWSADARRVERVRGMAAGGGLLIAERGGEAAGAMVLTEHPPAHIPPVDEPELYIDLLITARQHTGAGVGAFLLGHARDEARRRGLGLLRVDCWAGGDGALVRYYTGQGFTPTETFQVGDWAGQVFACRLDVTA</sequence>
<dbReference type="InterPro" id="IPR000182">
    <property type="entry name" value="GNAT_dom"/>
</dbReference>
<dbReference type="Proteomes" id="UP000249915">
    <property type="component" value="Unassembled WGS sequence"/>
</dbReference>
<gene>
    <name evidence="2" type="ORF">BAY60_26485</name>
</gene>
<keyword evidence="2" id="KW-0808">Transferase</keyword>
<protein>
    <submittedName>
        <fullName evidence="2">GCN5 family acetyltransferase</fullName>
    </submittedName>
</protein>
<dbReference type="Pfam" id="PF00583">
    <property type="entry name" value="Acetyltransf_1"/>
    <property type="match status" value="1"/>
</dbReference>
<proteinExistence type="predicted"/>
<dbReference type="CDD" id="cd04301">
    <property type="entry name" value="NAT_SF"/>
    <property type="match status" value="1"/>
</dbReference>
<dbReference type="SUPFAM" id="SSF55729">
    <property type="entry name" value="Acyl-CoA N-acyltransferases (Nat)"/>
    <property type="match status" value="1"/>
</dbReference>
<dbReference type="InterPro" id="IPR016181">
    <property type="entry name" value="Acyl_CoA_acyltransferase"/>
</dbReference>
<comment type="caution">
    <text evidence="2">The sequence shown here is derived from an EMBL/GenBank/DDBJ whole genome shotgun (WGS) entry which is preliminary data.</text>
</comment>
<dbReference type="GO" id="GO:0016747">
    <property type="term" value="F:acyltransferase activity, transferring groups other than amino-acyl groups"/>
    <property type="evidence" value="ECO:0007669"/>
    <property type="project" value="InterPro"/>
</dbReference>
<keyword evidence="3" id="KW-1185">Reference proteome</keyword>